<reference evidence="1 2" key="1">
    <citation type="submission" date="2017-09" db="EMBL/GenBank/DDBJ databases">
        <title>Depth-based differentiation of microbial function through sediment-hosted aquifers and enrichment of novel symbionts in the deep terrestrial subsurface.</title>
        <authorList>
            <person name="Probst A.J."/>
            <person name="Ladd B."/>
            <person name="Jarett J.K."/>
            <person name="Geller-Mcgrath D.E."/>
            <person name="Sieber C.M."/>
            <person name="Emerson J.B."/>
            <person name="Anantharaman K."/>
            <person name="Thomas B.C."/>
            <person name="Malmstrom R."/>
            <person name="Stieglmeier M."/>
            <person name="Klingl A."/>
            <person name="Woyke T."/>
            <person name="Ryan C.M."/>
            <person name="Banfield J.F."/>
        </authorList>
    </citation>
    <scope>NUCLEOTIDE SEQUENCE [LARGE SCALE GENOMIC DNA]</scope>
    <source>
        <strain evidence="1">CG11_big_fil_rev_8_21_14_0_20_35_14</strain>
    </source>
</reference>
<dbReference type="PANTHER" id="PTHR31340">
    <property type="entry name" value="MITOCHONDRIAL GENOME MAINTENANCE EXONUCLEASE 1"/>
    <property type="match status" value="1"/>
</dbReference>
<comment type="caution">
    <text evidence="1">The sequence shown here is derived from an EMBL/GenBank/DDBJ whole genome shotgun (WGS) entry which is preliminary data.</text>
</comment>
<protein>
    <recommendedName>
        <fullName evidence="3">PD-(D/E)XK endonuclease-like domain-containing protein</fullName>
    </recommendedName>
</protein>
<proteinExistence type="predicted"/>
<evidence type="ECO:0000313" key="1">
    <source>
        <dbReference type="EMBL" id="PIR04654.1"/>
    </source>
</evidence>
<accession>A0A2H0N6X9</accession>
<name>A0A2H0N6X9_9BACT</name>
<evidence type="ECO:0000313" key="2">
    <source>
        <dbReference type="Proteomes" id="UP000229893"/>
    </source>
</evidence>
<sequence length="245" mass="28046">MSDSGHEIEGIWYPRVTTIMDIKSKPALYHFYSAVGFANGEKIKEQSANEGTLVHEAIEAILVGEEPIIDASIEPSILAFKTFLEKTPIKTRPELIEQKIIHKEYRYAGTADAVVTIGDRLGILDIKTSKSIYRDYNLQTAAYFDVLKKDYPELSTRWIMRIDQVDVCEVCGATMRRKGGRDKITKPWPAQKACSPANHVWKDTEGIVELKEFPGSHTNDFEAFLSAKRLWEWENEFWLKRIGYL</sequence>
<dbReference type="Gene3D" id="3.90.320.10">
    <property type="match status" value="1"/>
</dbReference>
<organism evidence="1 2">
    <name type="scientific">Candidatus Liptonbacteria bacterium CG11_big_fil_rev_8_21_14_0_20_35_14</name>
    <dbReference type="NCBI Taxonomy" id="1974634"/>
    <lineage>
        <taxon>Bacteria</taxon>
        <taxon>Candidatus Liptoniibacteriota</taxon>
    </lineage>
</organism>
<gene>
    <name evidence="1" type="ORF">COV57_03190</name>
</gene>
<dbReference type="PANTHER" id="PTHR31340:SF3">
    <property type="entry name" value="MITOCHONDRIAL GENOME MAINTENANCE EXONUCLEASE 1"/>
    <property type="match status" value="1"/>
</dbReference>
<dbReference type="InterPro" id="IPR011604">
    <property type="entry name" value="PDDEXK-like_dom_sf"/>
</dbReference>
<evidence type="ECO:0008006" key="3">
    <source>
        <dbReference type="Google" id="ProtNLM"/>
    </source>
</evidence>
<dbReference type="Proteomes" id="UP000229893">
    <property type="component" value="Unassembled WGS sequence"/>
</dbReference>
<dbReference type="EMBL" id="PCWO01000046">
    <property type="protein sequence ID" value="PIR04654.1"/>
    <property type="molecule type" value="Genomic_DNA"/>
</dbReference>
<dbReference type="AlphaFoldDB" id="A0A2H0N6X9"/>